<dbReference type="GO" id="GO:0005524">
    <property type="term" value="F:ATP binding"/>
    <property type="evidence" value="ECO:0007669"/>
    <property type="project" value="UniProtKB-KW"/>
</dbReference>
<keyword evidence="3" id="KW-0067">ATP-binding</keyword>
<dbReference type="Gene3D" id="3.40.50.300">
    <property type="entry name" value="P-loop containing nucleotide triphosphate hydrolases"/>
    <property type="match status" value="1"/>
</dbReference>
<dbReference type="PANTHER" id="PTHR35372">
    <property type="entry name" value="ATP BINDING PROTEIN-RELATED"/>
    <property type="match status" value="1"/>
</dbReference>
<dbReference type="InterPro" id="IPR006500">
    <property type="entry name" value="Helicase_put_C_phage/plasmid"/>
</dbReference>
<dbReference type="InterPro" id="IPR027417">
    <property type="entry name" value="P-loop_NTPase"/>
</dbReference>
<dbReference type="InterPro" id="IPR014015">
    <property type="entry name" value="Helicase_SF3_DNA-vir"/>
</dbReference>
<accession>A0AAV1IGK9</accession>
<comment type="caution">
    <text evidence="6">The sequence shown here is derived from an EMBL/GenBank/DDBJ whole genome shotgun (WGS) entry which is preliminary data.</text>
</comment>
<dbReference type="SMART" id="SM00885">
    <property type="entry name" value="D5_N"/>
    <property type="match status" value="1"/>
</dbReference>
<gene>
    <name evidence="6" type="ORF">CVIRNUC_008355</name>
</gene>
<evidence type="ECO:0000256" key="3">
    <source>
        <dbReference type="ARBA" id="ARBA00022840"/>
    </source>
</evidence>
<organism evidence="6 7">
    <name type="scientific">Coccomyxa viridis</name>
    <dbReference type="NCBI Taxonomy" id="1274662"/>
    <lineage>
        <taxon>Eukaryota</taxon>
        <taxon>Viridiplantae</taxon>
        <taxon>Chlorophyta</taxon>
        <taxon>core chlorophytes</taxon>
        <taxon>Trebouxiophyceae</taxon>
        <taxon>Trebouxiophyceae incertae sedis</taxon>
        <taxon>Coccomyxaceae</taxon>
        <taxon>Coccomyxa</taxon>
    </lineage>
</organism>
<protein>
    <recommendedName>
        <fullName evidence="5">SF3 helicase domain-containing protein</fullName>
    </recommendedName>
</protein>
<evidence type="ECO:0000313" key="6">
    <source>
        <dbReference type="EMBL" id="CAK0785149.1"/>
    </source>
</evidence>
<dbReference type="Pfam" id="PF08707">
    <property type="entry name" value="PriCT_2"/>
    <property type="match status" value="1"/>
</dbReference>
<dbReference type="Pfam" id="PF08706">
    <property type="entry name" value="D5_N"/>
    <property type="match status" value="1"/>
</dbReference>
<name>A0AAV1IGK9_9CHLO</name>
<dbReference type="AlphaFoldDB" id="A0AAV1IGK9"/>
<evidence type="ECO:0000256" key="4">
    <source>
        <dbReference type="SAM" id="MobiDB-lite"/>
    </source>
</evidence>
<proteinExistence type="predicted"/>
<dbReference type="EMBL" id="CAUYUE010000011">
    <property type="protein sequence ID" value="CAK0785149.1"/>
    <property type="molecule type" value="Genomic_DNA"/>
</dbReference>
<evidence type="ECO:0000256" key="1">
    <source>
        <dbReference type="ARBA" id="ARBA00022741"/>
    </source>
</evidence>
<evidence type="ECO:0000256" key="2">
    <source>
        <dbReference type="ARBA" id="ARBA00022801"/>
    </source>
</evidence>
<reference evidence="6 7" key="1">
    <citation type="submission" date="2023-10" db="EMBL/GenBank/DDBJ databases">
        <authorList>
            <person name="Maclean D."/>
            <person name="Macfadyen A."/>
        </authorList>
    </citation>
    <scope>NUCLEOTIDE SEQUENCE [LARGE SCALE GENOMIC DNA]</scope>
</reference>
<keyword evidence="2" id="KW-0378">Hydrolase</keyword>
<dbReference type="Proteomes" id="UP001314263">
    <property type="component" value="Unassembled WGS sequence"/>
</dbReference>
<keyword evidence="1" id="KW-0547">Nucleotide-binding</keyword>
<dbReference type="GO" id="GO:0016817">
    <property type="term" value="F:hydrolase activity, acting on acid anhydrides"/>
    <property type="evidence" value="ECO:0007669"/>
    <property type="project" value="InterPro"/>
</dbReference>
<dbReference type="InterPro" id="IPR056443">
    <property type="entry name" value="AEP_C962R"/>
</dbReference>
<evidence type="ECO:0000259" key="5">
    <source>
        <dbReference type="PROSITE" id="PS51206"/>
    </source>
</evidence>
<dbReference type="PROSITE" id="PS51206">
    <property type="entry name" value="SF3_HELICASE_1"/>
    <property type="match status" value="1"/>
</dbReference>
<dbReference type="InterPro" id="IPR051620">
    <property type="entry name" value="ORF904-like_C"/>
</dbReference>
<sequence length="874" mass="99426">MRGPDVWASETYKLLAPYQNKRPGRVLALNKGRWGLPDEKRAEFLQHYLAEREHYKFGLVLLKMETHPHVMDLDHLELASAVGSPVEVLKIVLDVFTEALGDSAHLGARVMLETRLEKRFHAVFPDLAVNERAGVALHRQHVQLLSEHHPAIKWRDIVDESVVKKNGLRMLGSYKYDDVRDERGKVKRFEFTTDTGVVKGYTKKACLEADGFYVPCAIDWETGVIEEQPITLEAIEARSLCRPDLSATDVVTVLGSDSSPEKLTTPPKIQGRASTIPTGSDEDKAVVLGLLELLKTGRYVDDYSEWRDIAIALKNSYGERYRDAWVKFSRQSPKFDLEKAHEVWNGVARADYEGPRLTVASLHHKARLDSPNAYQALVGRSVKGKVDQCIADAGAGYRVAELFAAVHGSWFKCVDITKKAFYIFRDHRWHLTDISEVNVRLSTSIYEMFVDRSAELARAMIGADEMQQARLKVQLDSSNKIAQKLLDPRYKTGVWTEVCHLLRDNKFVEKLDTRPELIGFENGVYDIMDGRFRAGEPEDWLTFSTGYDFSEKDDEEADEEIKRFFASCFDSVDVCVYLLRALASCLYGYRRFEEFYILTGAGRNGKGCIMELMTFAMGDYLKSIKSSFFTHKARHAGAAIPELADKKGVRVLISGEPEEGEKIQIANLKELTGGDKIMARGLYAPLFYYKPMFGIFLSCNTVPELSAIEAAIIERLRLIMFPYVFKEVPVMAHHKAGDPSVKEVKVKSQRWRQQFMRILIRCFSEEVKDLKYLTPPEEVAEASKEYIDSCNSVLQWLQEYCEVTNGKKDNVRASEMYDHYRMSVGQGALSSKDFTKMMIMSNIRKSETSGIAFYRGIRFKSIGERVADYSEEED</sequence>
<dbReference type="NCBIfam" id="TIGR01613">
    <property type="entry name" value="primase_Cterm"/>
    <property type="match status" value="1"/>
</dbReference>
<dbReference type="PANTHER" id="PTHR35372:SF2">
    <property type="entry name" value="SF3 HELICASE DOMAIN-CONTAINING PROTEIN"/>
    <property type="match status" value="1"/>
</dbReference>
<feature type="domain" description="SF3 helicase" evidence="5">
    <location>
        <begin position="573"/>
        <end position="734"/>
    </location>
</feature>
<dbReference type="Pfam" id="PF23162">
    <property type="entry name" value="AEP_C962R"/>
    <property type="match status" value="1"/>
</dbReference>
<dbReference type="InterPro" id="IPR014819">
    <property type="entry name" value="PriCT_2"/>
</dbReference>
<feature type="region of interest" description="Disordered" evidence="4">
    <location>
        <begin position="257"/>
        <end position="276"/>
    </location>
</feature>
<dbReference type="InterPro" id="IPR014818">
    <property type="entry name" value="Phage/plasmid_primase_P4_C"/>
</dbReference>
<evidence type="ECO:0000313" key="7">
    <source>
        <dbReference type="Proteomes" id="UP001314263"/>
    </source>
</evidence>
<keyword evidence="7" id="KW-1185">Reference proteome</keyword>